<evidence type="ECO:0000313" key="2">
    <source>
        <dbReference type="EMBL" id="VAV99762.1"/>
    </source>
</evidence>
<dbReference type="EMBL" id="UOEH01000284">
    <property type="protein sequence ID" value="VAV99762.1"/>
    <property type="molecule type" value="Genomic_DNA"/>
</dbReference>
<protein>
    <recommendedName>
        <fullName evidence="1">DUF6980 domain-containing protein</fullName>
    </recommendedName>
</protein>
<gene>
    <name evidence="2" type="ORF">MNBD_ALPHA05-1489</name>
</gene>
<proteinExistence type="predicted"/>
<reference evidence="2" key="1">
    <citation type="submission" date="2018-06" db="EMBL/GenBank/DDBJ databases">
        <authorList>
            <person name="Zhirakovskaya E."/>
        </authorList>
    </citation>
    <scope>NUCLEOTIDE SEQUENCE</scope>
</reference>
<dbReference type="AlphaFoldDB" id="A0A3B0S785"/>
<organism evidence="2">
    <name type="scientific">hydrothermal vent metagenome</name>
    <dbReference type="NCBI Taxonomy" id="652676"/>
    <lineage>
        <taxon>unclassified sequences</taxon>
        <taxon>metagenomes</taxon>
        <taxon>ecological metagenomes</taxon>
    </lineage>
</organism>
<accession>A0A3B0S785</accession>
<dbReference type="InterPro" id="IPR053918">
    <property type="entry name" value="DUF6980"/>
</dbReference>
<name>A0A3B0S785_9ZZZZ</name>
<dbReference type="Pfam" id="PF22400">
    <property type="entry name" value="DUF6980"/>
    <property type="match status" value="1"/>
</dbReference>
<feature type="domain" description="DUF6980" evidence="1">
    <location>
        <begin position="13"/>
        <end position="72"/>
    </location>
</feature>
<sequence>MTRTQHPDPSSLCCESMQAALEMNCEDHDDPFECPDSLIAYNKAFNQFGLIVHDGGTSVILIRHCPWCGAALGSLASSLTETST</sequence>
<evidence type="ECO:0000259" key="1">
    <source>
        <dbReference type="Pfam" id="PF22400"/>
    </source>
</evidence>